<dbReference type="STRING" id="1232681.ADIS_3444"/>
<evidence type="ECO:0000256" key="3">
    <source>
        <dbReference type="ARBA" id="ARBA00022692"/>
    </source>
</evidence>
<name>R7ZQB0_9BACT</name>
<evidence type="ECO:0000256" key="2">
    <source>
        <dbReference type="ARBA" id="ARBA00022475"/>
    </source>
</evidence>
<feature type="domain" description="ABC-2 type transporter transmembrane" evidence="7">
    <location>
        <begin position="52"/>
        <end position="183"/>
    </location>
</feature>
<comment type="caution">
    <text evidence="8">The sequence shown here is derived from an EMBL/GenBank/DDBJ whole genome shotgun (WGS) entry which is preliminary data.</text>
</comment>
<keyword evidence="4 6" id="KW-1133">Transmembrane helix</keyword>
<feature type="transmembrane region" description="Helical" evidence="6">
    <location>
        <begin position="138"/>
        <end position="157"/>
    </location>
</feature>
<dbReference type="EMBL" id="AQHR01000088">
    <property type="protein sequence ID" value="EON76316.1"/>
    <property type="molecule type" value="Genomic_DNA"/>
</dbReference>
<dbReference type="PANTHER" id="PTHR30294:SF29">
    <property type="entry name" value="MULTIDRUG ABC TRANSPORTER PERMEASE YBHS-RELATED"/>
    <property type="match status" value="1"/>
</dbReference>
<proteinExistence type="predicted"/>
<dbReference type="GO" id="GO:0140359">
    <property type="term" value="F:ABC-type transporter activity"/>
    <property type="evidence" value="ECO:0007669"/>
    <property type="project" value="InterPro"/>
</dbReference>
<evidence type="ECO:0000256" key="5">
    <source>
        <dbReference type="ARBA" id="ARBA00023136"/>
    </source>
</evidence>
<dbReference type="OrthoDB" id="9794512at2"/>
<dbReference type="GO" id="GO:0005886">
    <property type="term" value="C:plasma membrane"/>
    <property type="evidence" value="ECO:0007669"/>
    <property type="project" value="UniProtKB-SubCell"/>
</dbReference>
<accession>R7ZQB0</accession>
<reference evidence="8 9" key="1">
    <citation type="submission" date="2013-02" db="EMBL/GenBank/DDBJ databases">
        <title>A novel strain isolated from Lonar lake, Maharashtra, India.</title>
        <authorList>
            <person name="Singh A."/>
        </authorList>
    </citation>
    <scope>NUCLEOTIDE SEQUENCE [LARGE SCALE GENOMIC DNA]</scope>
    <source>
        <strain evidence="8 9">AK24</strain>
    </source>
</reference>
<dbReference type="Pfam" id="PF12698">
    <property type="entry name" value="ABC2_membrane_3"/>
    <property type="match status" value="1"/>
</dbReference>
<keyword evidence="5 6" id="KW-0472">Membrane</keyword>
<evidence type="ECO:0000259" key="7">
    <source>
        <dbReference type="Pfam" id="PF12698"/>
    </source>
</evidence>
<dbReference type="NCBIfam" id="TIGR03518">
    <property type="entry name" value="ABC_perm_GldF"/>
    <property type="match status" value="1"/>
</dbReference>
<feature type="transmembrane region" description="Helical" evidence="6">
    <location>
        <begin position="52"/>
        <end position="73"/>
    </location>
</feature>
<feature type="transmembrane region" description="Helical" evidence="6">
    <location>
        <begin position="164"/>
        <end position="187"/>
    </location>
</feature>
<evidence type="ECO:0000313" key="9">
    <source>
        <dbReference type="Proteomes" id="UP000013909"/>
    </source>
</evidence>
<protein>
    <submittedName>
        <fullName evidence="8">Gliding motility protein GldF</fullName>
    </submittedName>
</protein>
<feature type="transmembrane region" description="Helical" evidence="6">
    <location>
        <begin position="218"/>
        <end position="236"/>
    </location>
</feature>
<dbReference type="PANTHER" id="PTHR30294">
    <property type="entry name" value="MEMBRANE COMPONENT OF ABC TRANSPORTER YHHJ-RELATED"/>
    <property type="match status" value="1"/>
</dbReference>
<dbReference type="AlphaFoldDB" id="R7ZQB0"/>
<sequence length="239" mass="26494">MQSLIWKEVNTFFNNLSGYIVLIVFLVSLGLIVWVFPGTSVLEYGYAELESLFAYTPMVMVFLIPAITMRLIAEEKKTGTWELLVTSPISGFQIVLAKYLAALVLVVLALLPTLLYYYSVYQLGEPPGNIDSAAFFGSYLGLLMVSASFAAVGVFSSSLTDNQIVAFVVGVFVSFLLYVGFSSLATFGGGSWELFWEEVSIAYHYERMSRGVVVSNNLYYFVGLIVTFLALTWGVVEKR</sequence>
<keyword evidence="9" id="KW-1185">Reference proteome</keyword>
<organism evidence="8 9">
    <name type="scientific">Lunatimonas lonarensis</name>
    <dbReference type="NCBI Taxonomy" id="1232681"/>
    <lineage>
        <taxon>Bacteria</taxon>
        <taxon>Pseudomonadati</taxon>
        <taxon>Bacteroidota</taxon>
        <taxon>Cytophagia</taxon>
        <taxon>Cytophagales</taxon>
        <taxon>Cyclobacteriaceae</taxon>
    </lineage>
</organism>
<keyword evidence="2" id="KW-1003">Cell membrane</keyword>
<dbReference type="InterPro" id="IPR019860">
    <property type="entry name" value="Motility-assoc_ABC_perm_GldF"/>
</dbReference>
<dbReference type="RefSeq" id="WP_010855577.1">
    <property type="nucleotide sequence ID" value="NZ_AQHR01000088.1"/>
</dbReference>
<evidence type="ECO:0000313" key="8">
    <source>
        <dbReference type="EMBL" id="EON76316.1"/>
    </source>
</evidence>
<keyword evidence="3 6" id="KW-0812">Transmembrane</keyword>
<evidence type="ECO:0000256" key="4">
    <source>
        <dbReference type="ARBA" id="ARBA00022989"/>
    </source>
</evidence>
<evidence type="ECO:0000256" key="6">
    <source>
        <dbReference type="SAM" id="Phobius"/>
    </source>
</evidence>
<dbReference type="InterPro" id="IPR013525">
    <property type="entry name" value="ABC2_TM"/>
</dbReference>
<dbReference type="PATRIC" id="fig|1288963.3.peg.3436"/>
<dbReference type="Proteomes" id="UP000013909">
    <property type="component" value="Unassembled WGS sequence"/>
</dbReference>
<gene>
    <name evidence="8" type="ORF">ADIS_3444</name>
</gene>
<dbReference type="InterPro" id="IPR051449">
    <property type="entry name" value="ABC-2_transporter_component"/>
</dbReference>
<comment type="subcellular location">
    <subcellularLocation>
        <location evidence="1">Cell membrane</location>
        <topology evidence="1">Multi-pass membrane protein</topology>
    </subcellularLocation>
</comment>
<evidence type="ECO:0000256" key="1">
    <source>
        <dbReference type="ARBA" id="ARBA00004651"/>
    </source>
</evidence>
<feature type="transmembrane region" description="Helical" evidence="6">
    <location>
        <begin position="94"/>
        <end position="118"/>
    </location>
</feature>
<feature type="transmembrane region" description="Helical" evidence="6">
    <location>
        <begin position="12"/>
        <end position="36"/>
    </location>
</feature>